<evidence type="ECO:0000313" key="11">
    <source>
        <dbReference type="EMBL" id="EGD73209.1"/>
    </source>
</evidence>
<gene>
    <name evidence="11" type="ORF">PTSG_04923</name>
</gene>
<evidence type="ECO:0000256" key="10">
    <source>
        <dbReference type="SAM" id="MobiDB-lite"/>
    </source>
</evidence>
<evidence type="ECO:0000256" key="5">
    <source>
        <dbReference type="ARBA" id="ARBA00022679"/>
    </source>
</evidence>
<dbReference type="GO" id="GO:0097354">
    <property type="term" value="P:prenylation"/>
    <property type="evidence" value="ECO:0007669"/>
    <property type="project" value="UniProtKB-UniRule"/>
</dbReference>
<name>F2U906_SALR5</name>
<dbReference type="RefSeq" id="XP_004994240.1">
    <property type="nucleotide sequence ID" value="XM_004994183.1"/>
</dbReference>
<dbReference type="OrthoDB" id="1658at2759"/>
<keyword evidence="4 9" id="KW-0637">Prenyltransferase</keyword>
<dbReference type="InterPro" id="IPR032675">
    <property type="entry name" value="LRR_dom_sf"/>
</dbReference>
<dbReference type="EC" id="2.5.1.60" evidence="2 9"/>
<keyword evidence="6" id="KW-0677">Repeat</keyword>
<keyword evidence="5 9" id="KW-0808">Transferase</keyword>
<evidence type="ECO:0000256" key="8">
    <source>
        <dbReference type="ARBA" id="ARBA00047658"/>
    </source>
</evidence>
<dbReference type="FunFam" id="1.25.40.120:FF:000035">
    <property type="entry name" value="Geranylgeranyl transferase type-2 subunit alpha"/>
    <property type="match status" value="1"/>
</dbReference>
<dbReference type="Gene3D" id="2.60.40.1130">
    <property type="entry name" value="Rab geranylgeranyltransferase alpha-subunit, insert domain"/>
    <property type="match status" value="1"/>
</dbReference>
<sequence length="560" mass="62151">MHGRVKVRTSAEQAEIKRKERQKQAQQFAAVKNKIFTLRAEGSHAPEAMDMTARLLEQNPDVATLFNYRREILLHNKKDMTEEEYAGKIKEELQLSTTCLKRNPKSYSAWHHRRWCVLQVGGEDVLQQELALTTRYLGLDERNFHCWDYRRFVVSQIPPEAQAKIDEKQFAKVAADVDKVVENFSNYSAWHYRSKLLMAEHSVQFGLELPAAVWKEELALVTDPIFIDPVDQSSWIYLQWLLTPRPAPARPRVVFLHNRTLVIVCDQPVKVADAITITSGDDGGARVCVQSSSCVGRSGAVWTLHLAEHCPAVTITAAECDGSDGSQPPLVTGAIEVRQDGLWRSAAAAVTALPERVQGVVDMLLELLADLTETDMRACLQTLAYAYTTHVPDAADTKRLCLQWFTQLQTADPLRRGFYREMCSRLNIAQQLSEADDDTTLSLSSLHLSCLDGIESACHAKYVDVSDNALTTLARLSVLPRVESVNASGNHISTLDMAWFQGLSSLQRVDVRNNPITSVCNAATAAPPLPRVEVHIGGGAVQVSADVVDALKSAGWTVIV</sequence>
<dbReference type="GO" id="GO:0004663">
    <property type="term" value="F:Rab geranylgeranyltransferase activity"/>
    <property type="evidence" value="ECO:0007669"/>
    <property type="project" value="UniProtKB-UniRule"/>
</dbReference>
<protein>
    <recommendedName>
        <fullName evidence="3 9">Geranylgeranyl transferase type-2 subunit alpha</fullName>
        <ecNumber evidence="2 9">2.5.1.60</ecNumber>
    </recommendedName>
    <alternativeName>
        <fullName evidence="7 9">Geranylgeranyl transferase type II subunit alpha</fullName>
    </alternativeName>
</protein>
<dbReference type="PANTHER" id="PTHR11129:SF2">
    <property type="entry name" value="GERANYLGERANYL TRANSFERASE TYPE-2 SUBUNIT ALPHA"/>
    <property type="match status" value="1"/>
</dbReference>
<evidence type="ECO:0000313" key="12">
    <source>
        <dbReference type="Proteomes" id="UP000007799"/>
    </source>
</evidence>
<evidence type="ECO:0000256" key="4">
    <source>
        <dbReference type="ARBA" id="ARBA00022602"/>
    </source>
</evidence>
<evidence type="ECO:0000256" key="1">
    <source>
        <dbReference type="ARBA" id="ARBA00006734"/>
    </source>
</evidence>
<evidence type="ECO:0000256" key="3">
    <source>
        <dbReference type="ARBA" id="ARBA00014772"/>
    </source>
</evidence>
<dbReference type="PANTHER" id="PTHR11129">
    <property type="entry name" value="PROTEIN FARNESYLTRANSFERASE ALPHA SUBUNIT/RAB GERANYLGERANYL TRANSFERASE ALPHA SUBUNIT"/>
    <property type="match status" value="1"/>
</dbReference>
<dbReference type="AlphaFoldDB" id="F2U906"/>
<evidence type="ECO:0000256" key="7">
    <source>
        <dbReference type="ARBA" id="ARBA00031267"/>
    </source>
</evidence>
<proteinExistence type="inferred from homology"/>
<keyword evidence="12" id="KW-1185">Reference proteome</keyword>
<comment type="catalytic activity">
    <reaction evidence="8 9">
        <text>geranylgeranyl diphosphate + L-cysteinyl-[protein] = S-geranylgeranyl-L-cysteinyl-[protein] + diphosphate</text>
        <dbReference type="Rhea" id="RHEA:21240"/>
        <dbReference type="Rhea" id="RHEA-COMP:10131"/>
        <dbReference type="Rhea" id="RHEA-COMP:11537"/>
        <dbReference type="ChEBI" id="CHEBI:29950"/>
        <dbReference type="ChEBI" id="CHEBI:33019"/>
        <dbReference type="ChEBI" id="CHEBI:57533"/>
        <dbReference type="ChEBI" id="CHEBI:86021"/>
        <dbReference type="EC" id="2.5.1.60"/>
    </reaction>
</comment>
<reference evidence="11" key="1">
    <citation type="submission" date="2009-08" db="EMBL/GenBank/DDBJ databases">
        <title>Annotation of Salpingoeca rosetta.</title>
        <authorList>
            <consortium name="The Broad Institute Genome Sequencing Platform"/>
            <person name="Russ C."/>
            <person name="Cuomo C."/>
            <person name="Burger G."/>
            <person name="Gray M.W."/>
            <person name="Holland P.W.H."/>
            <person name="King N."/>
            <person name="Lang F.B.F."/>
            <person name="Roger A.J."/>
            <person name="Ruiz-Trillo I."/>
            <person name="Young S.K."/>
            <person name="Zeng Q."/>
            <person name="Gargeya S."/>
            <person name="Alvarado L."/>
            <person name="Berlin A."/>
            <person name="Chapman S.B."/>
            <person name="Chen Z."/>
            <person name="Freedman E."/>
            <person name="Gellesch M."/>
            <person name="Goldberg J."/>
            <person name="Griggs A."/>
            <person name="Gujja S."/>
            <person name="Heilman E."/>
            <person name="Heiman D."/>
            <person name="Howarth C."/>
            <person name="Mehta T."/>
            <person name="Neiman D."/>
            <person name="Pearson M."/>
            <person name="Roberts A."/>
            <person name="Saif S."/>
            <person name="Shea T."/>
            <person name="Shenoy N."/>
            <person name="Sisk P."/>
            <person name="Stolte C."/>
            <person name="Sykes S."/>
            <person name="White J."/>
            <person name="Yandava C."/>
            <person name="Haas B."/>
            <person name="Nusbaum C."/>
            <person name="Birren B."/>
        </authorList>
    </citation>
    <scope>NUCLEOTIDE SEQUENCE [LARGE SCALE GENOMIC DNA]</scope>
    <source>
        <strain evidence="11">ATCC 50818</strain>
    </source>
</reference>
<dbReference type="EMBL" id="GL832965">
    <property type="protein sequence ID" value="EGD73209.1"/>
    <property type="molecule type" value="Genomic_DNA"/>
</dbReference>
<dbReference type="Pfam" id="PF01239">
    <property type="entry name" value="PPTA"/>
    <property type="match status" value="4"/>
</dbReference>
<dbReference type="InParanoid" id="F2U906"/>
<dbReference type="FunCoup" id="F2U906">
    <property type="interactions" value="858"/>
</dbReference>
<dbReference type="GO" id="GO:0005968">
    <property type="term" value="C:Rab-protein geranylgeranyltransferase complex"/>
    <property type="evidence" value="ECO:0007669"/>
    <property type="project" value="TreeGrafter"/>
</dbReference>
<dbReference type="Gene3D" id="1.25.40.120">
    <property type="entry name" value="Protein prenylyltransferase"/>
    <property type="match status" value="1"/>
</dbReference>
<dbReference type="Proteomes" id="UP000007799">
    <property type="component" value="Unassembled WGS sequence"/>
</dbReference>
<dbReference type="SUPFAM" id="SSF48439">
    <property type="entry name" value="Protein prenylyltransferase"/>
    <property type="match status" value="1"/>
</dbReference>
<organism evidence="12">
    <name type="scientific">Salpingoeca rosetta (strain ATCC 50818 / BSB-021)</name>
    <dbReference type="NCBI Taxonomy" id="946362"/>
    <lineage>
        <taxon>Eukaryota</taxon>
        <taxon>Choanoflagellata</taxon>
        <taxon>Craspedida</taxon>
        <taxon>Salpingoecidae</taxon>
        <taxon>Salpingoeca</taxon>
    </lineage>
</organism>
<dbReference type="STRING" id="946362.F2U906"/>
<dbReference type="SUPFAM" id="SSF52058">
    <property type="entry name" value="L domain-like"/>
    <property type="match status" value="1"/>
</dbReference>
<dbReference type="PROSITE" id="PS51147">
    <property type="entry name" value="PFTA"/>
    <property type="match status" value="3"/>
</dbReference>
<feature type="region of interest" description="Disordered" evidence="10">
    <location>
        <begin position="1"/>
        <end position="20"/>
    </location>
</feature>
<dbReference type="eggNOG" id="KOG0529">
    <property type="taxonomic scope" value="Eukaryota"/>
</dbReference>
<dbReference type="KEGG" id="sre:PTSG_04923"/>
<evidence type="ECO:0000256" key="6">
    <source>
        <dbReference type="ARBA" id="ARBA00022737"/>
    </source>
</evidence>
<comment type="similarity">
    <text evidence="1 9">Belongs to the protein prenyltransferase subunit alpha family.</text>
</comment>
<evidence type="ECO:0000256" key="9">
    <source>
        <dbReference type="RuleBase" id="RU367120"/>
    </source>
</evidence>
<accession>F2U906</accession>
<evidence type="ECO:0000256" key="2">
    <source>
        <dbReference type="ARBA" id="ARBA00012656"/>
    </source>
</evidence>
<comment type="function">
    <text evidence="9">Catalyzes the transfer of a geranyl-geranyl moiety from geranyl-geranyl pyrophosphate to cysteines occuring in specific C-terminal amino acid sequences.</text>
</comment>
<dbReference type="GeneID" id="16074819"/>
<dbReference type="InterPro" id="IPR002088">
    <property type="entry name" value="Prenyl_trans_a"/>
</dbReference>
<dbReference type="Gene3D" id="3.80.10.10">
    <property type="entry name" value="Ribonuclease Inhibitor"/>
    <property type="match status" value="1"/>
</dbReference>